<keyword evidence="2" id="KW-1185">Reference proteome</keyword>
<dbReference type="EMBL" id="CP143808">
    <property type="protein sequence ID" value="WVO20538.1"/>
    <property type="molecule type" value="Genomic_DNA"/>
</dbReference>
<evidence type="ECO:0000313" key="1">
    <source>
        <dbReference type="EMBL" id="WVO20538.1"/>
    </source>
</evidence>
<organism evidence="1 2">
    <name type="scientific">Cryptococcus decagattii</name>
    <dbReference type="NCBI Taxonomy" id="1859122"/>
    <lineage>
        <taxon>Eukaryota</taxon>
        <taxon>Fungi</taxon>
        <taxon>Dikarya</taxon>
        <taxon>Basidiomycota</taxon>
        <taxon>Agaricomycotina</taxon>
        <taxon>Tremellomycetes</taxon>
        <taxon>Tremellales</taxon>
        <taxon>Cryptococcaceae</taxon>
        <taxon>Cryptococcus</taxon>
        <taxon>Cryptococcus gattii species complex</taxon>
    </lineage>
</organism>
<dbReference type="Proteomes" id="UP001432216">
    <property type="component" value="Chromosome 3"/>
</dbReference>
<accession>A0ABZ2ATK9</accession>
<proteinExistence type="predicted"/>
<sequence length="169" mass="19297">MFRILYHVNAFFPSTALFSFASWRGHWTRDNYETGQESVRANIRVVPLILTGTNCIVSEPIDNFIILFFEKLNSNENYYTSLSLMATPQSPSLGINRWHFRDVGEVLPASLVQWFHSAFQKGRAHDIVPGFLDFLLDPPITEGLAKHSPLPAMGHRHVNEMIVDILLEL</sequence>
<protein>
    <submittedName>
        <fullName evidence="1">Uncharacterized protein</fullName>
    </submittedName>
</protein>
<dbReference type="RefSeq" id="XP_064719777.1">
    <property type="nucleotide sequence ID" value="XM_064863705.1"/>
</dbReference>
<gene>
    <name evidence="1" type="ORF">IAS62_001835</name>
</gene>
<evidence type="ECO:0000313" key="2">
    <source>
        <dbReference type="Proteomes" id="UP001432216"/>
    </source>
</evidence>
<reference evidence="1 2" key="1">
    <citation type="submission" date="2024-01" db="EMBL/GenBank/DDBJ databases">
        <title>Comparative genomics of Cryptococcus and Kwoniella reveals pathogenesis evolution and contrasting modes of karyotype evolution via chromosome fusion or intercentromeric recombination.</title>
        <authorList>
            <person name="Coelho M.A."/>
            <person name="David-Palma M."/>
            <person name="Shea T."/>
            <person name="Bowers K."/>
            <person name="McGinley-Smith S."/>
            <person name="Mohammad A.W."/>
            <person name="Gnirke A."/>
            <person name="Yurkov A.M."/>
            <person name="Nowrousian M."/>
            <person name="Sun S."/>
            <person name="Cuomo C.A."/>
            <person name="Heitman J."/>
        </authorList>
    </citation>
    <scope>NUCLEOTIDE SEQUENCE [LARGE SCALE GENOMIC DNA]</scope>
    <source>
        <strain evidence="1 2">7685027</strain>
    </source>
</reference>
<name>A0ABZ2ATK9_9TREE</name>
<dbReference type="GeneID" id="89988609"/>